<dbReference type="Pfam" id="PF18758">
    <property type="entry name" value="KDZ"/>
    <property type="match status" value="1"/>
</dbReference>
<dbReference type="PANTHER" id="PTHR33096">
    <property type="entry name" value="CXC2 DOMAIN-CONTAINING PROTEIN"/>
    <property type="match status" value="1"/>
</dbReference>
<dbReference type="InterPro" id="IPR040521">
    <property type="entry name" value="KDZ"/>
</dbReference>
<dbReference type="AlphaFoldDB" id="A0A9P6ACS0"/>
<keyword evidence="2" id="KW-1185">Reference proteome</keyword>
<name>A0A9P6ACS0_9AGAM</name>
<comment type="caution">
    <text evidence="1">The sequence shown here is derived from an EMBL/GenBank/DDBJ whole genome shotgun (WGS) entry which is preliminary data.</text>
</comment>
<reference evidence="1" key="1">
    <citation type="journal article" date="2020" name="Nat. Commun.">
        <title>Large-scale genome sequencing of mycorrhizal fungi provides insights into the early evolution of symbiotic traits.</title>
        <authorList>
            <person name="Miyauchi S."/>
            <person name="Kiss E."/>
            <person name="Kuo A."/>
            <person name="Drula E."/>
            <person name="Kohler A."/>
            <person name="Sanchez-Garcia M."/>
            <person name="Morin E."/>
            <person name="Andreopoulos B."/>
            <person name="Barry K.W."/>
            <person name="Bonito G."/>
            <person name="Buee M."/>
            <person name="Carver A."/>
            <person name="Chen C."/>
            <person name="Cichocki N."/>
            <person name="Clum A."/>
            <person name="Culley D."/>
            <person name="Crous P.W."/>
            <person name="Fauchery L."/>
            <person name="Girlanda M."/>
            <person name="Hayes R.D."/>
            <person name="Keri Z."/>
            <person name="LaButti K."/>
            <person name="Lipzen A."/>
            <person name="Lombard V."/>
            <person name="Magnuson J."/>
            <person name="Maillard F."/>
            <person name="Murat C."/>
            <person name="Nolan M."/>
            <person name="Ohm R.A."/>
            <person name="Pangilinan J."/>
            <person name="Pereira M.F."/>
            <person name="Perotto S."/>
            <person name="Peter M."/>
            <person name="Pfister S."/>
            <person name="Riley R."/>
            <person name="Sitrit Y."/>
            <person name="Stielow J.B."/>
            <person name="Szollosi G."/>
            <person name="Zifcakova L."/>
            <person name="Stursova M."/>
            <person name="Spatafora J.W."/>
            <person name="Tedersoo L."/>
            <person name="Vaario L.M."/>
            <person name="Yamada A."/>
            <person name="Yan M."/>
            <person name="Wang P."/>
            <person name="Xu J."/>
            <person name="Bruns T."/>
            <person name="Baldrian P."/>
            <person name="Vilgalys R."/>
            <person name="Dunand C."/>
            <person name="Henrissat B."/>
            <person name="Grigoriev I.V."/>
            <person name="Hibbett D."/>
            <person name="Nagy L.G."/>
            <person name="Martin F.M."/>
        </authorList>
    </citation>
    <scope>NUCLEOTIDE SEQUENCE</scope>
    <source>
        <strain evidence="1">UP504</strain>
    </source>
</reference>
<gene>
    <name evidence="1" type="ORF">BS47DRAFT_1309695</name>
</gene>
<evidence type="ECO:0000313" key="1">
    <source>
        <dbReference type="EMBL" id="KAF9503508.1"/>
    </source>
</evidence>
<dbReference type="OrthoDB" id="3364670at2759"/>
<sequence>ARFHSVLCLDACFEQQRCKGAGLQDIALDLPWTCFLSPTGVEKARLYVESLRPSKGKKLPLELNELNEGDRVEPGLYLPNSVVNGCETSFKAANENHEKASTMAFASTGLMAVICRHDRVLRMVNMTTMGEKQYYAVALLSSLFEELPSWWRLGVLYDIACVLHRSMSKWKILPSLLPRIDWGISVFHAFGHQWPCQCMYHPQKCKGFGFSDGEGCERCLGALKKLAPHHRRLFVLSTQVIHWDEATAQSQATWLMKHYVRTMVRLEAARERIGECGLSIPTLQAGWRDQLETQSKPLPVVAKNLAGSFVNNIVSMLATHADEEAGHKNLLKEISKLGEDGTSADVKFDLTLQAQNWQDYLNRACQQLAQKDQPTYSALEKARKDKFLGLCLRAHAVKHRLRTRIQEHCFESEHLEWSYFRSTLGKNHQAHAQTAEALKRRLPGIKALARRYNGFCAQLSDMKAQSPIHKNAVIPKPVDINGLFDIGVDDAIWDNAGLDGDVEETPPAWLADEKTREGIKAMLMYDQGKEEISQLNIEMQALFASLTEQYLAIEKAVAKCTGESFIVIARLTVLSADTGTYTFRCCPLI</sequence>
<accession>A0A9P6ACS0</accession>
<dbReference type="Proteomes" id="UP000886523">
    <property type="component" value="Unassembled WGS sequence"/>
</dbReference>
<feature type="non-terminal residue" evidence="1">
    <location>
        <position position="1"/>
    </location>
</feature>
<organism evidence="1 2">
    <name type="scientific">Hydnum rufescens UP504</name>
    <dbReference type="NCBI Taxonomy" id="1448309"/>
    <lineage>
        <taxon>Eukaryota</taxon>
        <taxon>Fungi</taxon>
        <taxon>Dikarya</taxon>
        <taxon>Basidiomycota</taxon>
        <taxon>Agaricomycotina</taxon>
        <taxon>Agaricomycetes</taxon>
        <taxon>Cantharellales</taxon>
        <taxon>Hydnaceae</taxon>
        <taxon>Hydnum</taxon>
    </lineage>
</organism>
<protein>
    <recommendedName>
        <fullName evidence="3">CxC2-like cysteine cluster KDZ transposase-associated domain-containing protein</fullName>
    </recommendedName>
</protein>
<dbReference type="EMBL" id="MU129344">
    <property type="protein sequence ID" value="KAF9503508.1"/>
    <property type="molecule type" value="Genomic_DNA"/>
</dbReference>
<evidence type="ECO:0008006" key="3">
    <source>
        <dbReference type="Google" id="ProtNLM"/>
    </source>
</evidence>
<dbReference type="PANTHER" id="PTHR33096:SF1">
    <property type="entry name" value="CXC1-LIKE CYSTEINE CLUSTER ASSOCIATED WITH KDZ TRANSPOSASES DOMAIN-CONTAINING PROTEIN"/>
    <property type="match status" value="1"/>
</dbReference>
<evidence type="ECO:0000313" key="2">
    <source>
        <dbReference type="Proteomes" id="UP000886523"/>
    </source>
</evidence>
<proteinExistence type="predicted"/>